<name>A0A9W7GL24_9STRA</name>
<accession>A0A9W7GL24</accession>
<dbReference type="OrthoDB" id="199913at2759"/>
<proteinExistence type="predicted"/>
<dbReference type="AlphaFoldDB" id="A0A9W7GL24"/>
<reference evidence="2" key="1">
    <citation type="journal article" date="2023" name="Commun. Biol.">
        <title>Genome analysis of Parmales, the sister group of diatoms, reveals the evolutionary specialization of diatoms from phago-mixotrophs to photoautotrophs.</title>
        <authorList>
            <person name="Ban H."/>
            <person name="Sato S."/>
            <person name="Yoshikawa S."/>
            <person name="Yamada K."/>
            <person name="Nakamura Y."/>
            <person name="Ichinomiya M."/>
            <person name="Sato N."/>
            <person name="Blanc-Mathieu R."/>
            <person name="Endo H."/>
            <person name="Kuwata A."/>
            <person name="Ogata H."/>
        </authorList>
    </citation>
    <scope>NUCLEOTIDE SEQUENCE [LARGE SCALE GENOMIC DNA]</scope>
</reference>
<comment type="caution">
    <text evidence="1">The sequence shown here is derived from an EMBL/GenBank/DDBJ whole genome shotgun (WGS) entry which is preliminary data.</text>
</comment>
<dbReference type="EMBL" id="BRYA01000273">
    <property type="protein sequence ID" value="GMI45932.1"/>
    <property type="molecule type" value="Genomic_DNA"/>
</dbReference>
<protein>
    <submittedName>
        <fullName evidence="1">Uncharacterized protein</fullName>
    </submittedName>
</protein>
<dbReference type="InterPro" id="IPR029058">
    <property type="entry name" value="AB_hydrolase_fold"/>
</dbReference>
<dbReference type="Proteomes" id="UP001165065">
    <property type="component" value="Unassembled WGS sequence"/>
</dbReference>
<organism evidence="1 2">
    <name type="scientific">Triparma columacea</name>
    <dbReference type="NCBI Taxonomy" id="722753"/>
    <lineage>
        <taxon>Eukaryota</taxon>
        <taxon>Sar</taxon>
        <taxon>Stramenopiles</taxon>
        <taxon>Ochrophyta</taxon>
        <taxon>Bolidophyceae</taxon>
        <taxon>Parmales</taxon>
        <taxon>Triparmaceae</taxon>
        <taxon>Triparma</taxon>
    </lineage>
</organism>
<evidence type="ECO:0000313" key="2">
    <source>
        <dbReference type="Proteomes" id="UP001165065"/>
    </source>
</evidence>
<evidence type="ECO:0000313" key="1">
    <source>
        <dbReference type="EMBL" id="GMI45932.1"/>
    </source>
</evidence>
<gene>
    <name evidence="1" type="ORF">TrCOL_g643</name>
</gene>
<dbReference type="Gene3D" id="3.40.50.1820">
    <property type="entry name" value="alpha/beta hydrolase"/>
    <property type="match status" value="1"/>
</dbReference>
<sequence>MERLSKEGVGGGSMGGVGGGTYFYDWSQYSTNLFKAAFNGQAVGRHVGDEIWRGLEGAGDGGEEIKNIHIIGISVGAFAADAAVTRLRKYLDQRSPSSSSPPVRLQLTLLDPFTQRGVLGVNWGTRNFGKNADYAQQFLNTDDPVPSTNEPCDNCAVWDVTGTERRKGEEGDVFGHDWPLVHYTKYENVGMVEEGDRKGRGTVTFK</sequence>
<keyword evidence="2" id="KW-1185">Reference proteome</keyword>